<accession>A0A7S7NMT9</accession>
<sequence length="262" mass="25932">MTLLLALGAQAAEAVIGQAISQGSMDVDHALAAGIAPLSSGSVVKTAETPGRIVLQNGMRGSLGPASLAEVYADRLVLQSGQAAISAGAGYRVQAAGYTVAPAAGAQAKVEVRQGQVAVGATNGVVSVSNQEGILLARVNPGAALSFEPAPAADPLSKVTGKLEKRGDRFFLTDEVTNVQVELVGRNLAGDVGHRISVAGMPKQGSDHQILDVTQATRLEGAAGSSTTAKAASGISHGTKIGLAVVGGAVAAAGVSLGAISR</sequence>
<dbReference type="KEGG" id="pfer:IRI77_24930"/>
<proteinExistence type="predicted"/>
<keyword evidence="2" id="KW-1185">Reference proteome</keyword>
<gene>
    <name evidence="1" type="ORF">IRI77_24930</name>
</gene>
<evidence type="ECO:0008006" key="3">
    <source>
        <dbReference type="Google" id="ProtNLM"/>
    </source>
</evidence>
<dbReference type="Proteomes" id="UP000593892">
    <property type="component" value="Chromosome"/>
</dbReference>
<organism evidence="1 2">
    <name type="scientific">Paludibaculum fermentans</name>
    <dbReference type="NCBI Taxonomy" id="1473598"/>
    <lineage>
        <taxon>Bacteria</taxon>
        <taxon>Pseudomonadati</taxon>
        <taxon>Acidobacteriota</taxon>
        <taxon>Terriglobia</taxon>
        <taxon>Bryobacterales</taxon>
        <taxon>Bryobacteraceae</taxon>
        <taxon>Paludibaculum</taxon>
    </lineage>
</organism>
<evidence type="ECO:0000313" key="2">
    <source>
        <dbReference type="Proteomes" id="UP000593892"/>
    </source>
</evidence>
<dbReference type="AlphaFoldDB" id="A0A7S7NMT9"/>
<protein>
    <recommendedName>
        <fullName evidence="3">FecR protein domain-containing protein</fullName>
    </recommendedName>
</protein>
<reference evidence="1 2" key="1">
    <citation type="submission" date="2020-10" db="EMBL/GenBank/DDBJ databases">
        <title>Complete genome sequence of Paludibaculum fermentans P105T, a facultatively anaerobic acidobacterium capable of dissimilatory Fe(III) reduction.</title>
        <authorList>
            <person name="Dedysh S.N."/>
            <person name="Beletsky A.V."/>
            <person name="Kulichevskaya I.S."/>
            <person name="Mardanov A.V."/>
            <person name="Ravin N.V."/>
        </authorList>
    </citation>
    <scope>NUCLEOTIDE SEQUENCE [LARGE SCALE GENOMIC DNA]</scope>
    <source>
        <strain evidence="1 2">P105</strain>
    </source>
</reference>
<name>A0A7S7NMT9_PALFE</name>
<evidence type="ECO:0000313" key="1">
    <source>
        <dbReference type="EMBL" id="QOY86039.1"/>
    </source>
</evidence>
<dbReference type="EMBL" id="CP063849">
    <property type="protein sequence ID" value="QOY86039.1"/>
    <property type="molecule type" value="Genomic_DNA"/>
</dbReference>
<dbReference type="RefSeq" id="WP_194447708.1">
    <property type="nucleotide sequence ID" value="NZ_CP063849.1"/>
</dbReference>